<reference evidence="1 2" key="1">
    <citation type="submission" date="2022-03" db="EMBL/GenBank/DDBJ databases">
        <authorList>
            <person name="Macdonald S."/>
            <person name="Ahmed S."/>
            <person name="Newling K."/>
        </authorList>
    </citation>
    <scope>NUCLEOTIDE SEQUENCE [LARGE SCALE GENOMIC DNA]</scope>
</reference>
<evidence type="ECO:0000313" key="2">
    <source>
        <dbReference type="Proteomes" id="UP001642260"/>
    </source>
</evidence>
<dbReference type="EMBL" id="CAKOAT010071488">
    <property type="protein sequence ID" value="CAH8310222.1"/>
    <property type="molecule type" value="Genomic_DNA"/>
</dbReference>
<sequence length="130" mass="14823">MDGGGVRAGCMRIRCLSHRETCLGYLPQSEEERYMAKSHWMIVIELASLHIHCQGSSLWTLGEKWISLKHNVKLSLSFFRLVKNKMAMNIYGLKSTPKIKIEQPKQLSANFVKAAKHVENNVIGQELQIN</sequence>
<dbReference type="AlphaFoldDB" id="A0ABC8J203"/>
<evidence type="ECO:0000313" key="1">
    <source>
        <dbReference type="EMBL" id="CAH8310222.1"/>
    </source>
</evidence>
<gene>
    <name evidence="1" type="ORF">ERUC_LOCUS5651</name>
</gene>
<comment type="caution">
    <text evidence="1">The sequence shown here is derived from an EMBL/GenBank/DDBJ whole genome shotgun (WGS) entry which is preliminary data.</text>
</comment>
<protein>
    <submittedName>
        <fullName evidence="1">Uncharacterized protein</fullName>
    </submittedName>
</protein>
<dbReference type="Proteomes" id="UP001642260">
    <property type="component" value="Unassembled WGS sequence"/>
</dbReference>
<name>A0ABC8J203_ERUVS</name>
<proteinExistence type="predicted"/>
<accession>A0ABC8J203</accession>
<keyword evidence="2" id="KW-1185">Reference proteome</keyword>
<organism evidence="1 2">
    <name type="scientific">Eruca vesicaria subsp. sativa</name>
    <name type="common">Garden rocket</name>
    <name type="synonym">Eruca sativa</name>
    <dbReference type="NCBI Taxonomy" id="29727"/>
    <lineage>
        <taxon>Eukaryota</taxon>
        <taxon>Viridiplantae</taxon>
        <taxon>Streptophyta</taxon>
        <taxon>Embryophyta</taxon>
        <taxon>Tracheophyta</taxon>
        <taxon>Spermatophyta</taxon>
        <taxon>Magnoliopsida</taxon>
        <taxon>eudicotyledons</taxon>
        <taxon>Gunneridae</taxon>
        <taxon>Pentapetalae</taxon>
        <taxon>rosids</taxon>
        <taxon>malvids</taxon>
        <taxon>Brassicales</taxon>
        <taxon>Brassicaceae</taxon>
        <taxon>Brassiceae</taxon>
        <taxon>Eruca</taxon>
    </lineage>
</organism>